<keyword evidence="4 5" id="KW-0472">Membrane</keyword>
<feature type="transmembrane region" description="Helical" evidence="5">
    <location>
        <begin position="264"/>
        <end position="286"/>
    </location>
</feature>
<dbReference type="EMBL" id="KQ964549">
    <property type="protein sequence ID" value="KXN69078.1"/>
    <property type="molecule type" value="Genomic_DNA"/>
</dbReference>
<name>A0A137P2A5_CONC2</name>
<sequence>MYKPTAEETYANIWPNPWAMPIIYFLTSFPSFILGTSIIYVVLKYFSKNMHIDMKLGLILVILDTLSSLDFIFTSIASIPPIKLYVNYHGACIAQVAWASTTFVTSMNLIGVIALERCLLIVYNIKLKDIYYWIMVLFCYLVPLICFITTVSTDSIEFQVVGTICHYGSHSIAGIATYLLMMFVSSISSTLLIISYIKIVYFINAMATRQQMELGIDPEKAKKEANKTTFKLMLLLIINVSSNFPYCILQFFDLFIPGIYTPKVSFFIVRLCVLDIFWNSVIFLILHTEVWDKMKEVFWNRSSTSS</sequence>
<keyword evidence="2 5" id="KW-0812">Transmembrane</keyword>
<feature type="transmembrane region" description="Helical" evidence="5">
    <location>
        <begin position="22"/>
        <end position="43"/>
    </location>
</feature>
<dbReference type="GO" id="GO:0004930">
    <property type="term" value="F:G protein-coupled receptor activity"/>
    <property type="evidence" value="ECO:0007669"/>
    <property type="project" value="InterPro"/>
</dbReference>
<dbReference type="Proteomes" id="UP000070444">
    <property type="component" value="Unassembled WGS sequence"/>
</dbReference>
<dbReference type="InterPro" id="IPR000276">
    <property type="entry name" value="GPCR_Rhodpsn"/>
</dbReference>
<accession>A0A137P2A5</accession>
<organism evidence="7 8">
    <name type="scientific">Conidiobolus coronatus (strain ATCC 28846 / CBS 209.66 / NRRL 28638)</name>
    <name type="common">Delacroixia coronata</name>
    <dbReference type="NCBI Taxonomy" id="796925"/>
    <lineage>
        <taxon>Eukaryota</taxon>
        <taxon>Fungi</taxon>
        <taxon>Fungi incertae sedis</taxon>
        <taxon>Zoopagomycota</taxon>
        <taxon>Entomophthoromycotina</taxon>
        <taxon>Entomophthoromycetes</taxon>
        <taxon>Entomophthorales</taxon>
        <taxon>Ancylistaceae</taxon>
        <taxon>Conidiobolus</taxon>
    </lineage>
</organism>
<keyword evidence="8" id="KW-1185">Reference proteome</keyword>
<proteinExistence type="predicted"/>
<feature type="transmembrane region" description="Helical" evidence="5">
    <location>
        <begin position="55"/>
        <end position="77"/>
    </location>
</feature>
<gene>
    <name evidence="7" type="ORF">CONCODRAFT_8563</name>
</gene>
<evidence type="ECO:0000256" key="2">
    <source>
        <dbReference type="ARBA" id="ARBA00022692"/>
    </source>
</evidence>
<evidence type="ECO:0000256" key="1">
    <source>
        <dbReference type="ARBA" id="ARBA00004370"/>
    </source>
</evidence>
<feature type="transmembrane region" description="Helical" evidence="5">
    <location>
        <begin position="172"/>
        <end position="203"/>
    </location>
</feature>
<evidence type="ECO:0000259" key="6">
    <source>
        <dbReference type="PROSITE" id="PS50262"/>
    </source>
</evidence>
<evidence type="ECO:0000313" key="7">
    <source>
        <dbReference type="EMBL" id="KXN69078.1"/>
    </source>
</evidence>
<feature type="domain" description="G-protein coupled receptors family 1 profile" evidence="6">
    <location>
        <begin position="35"/>
        <end position="283"/>
    </location>
</feature>
<dbReference type="Gene3D" id="1.20.1070.10">
    <property type="entry name" value="Rhodopsin 7-helix transmembrane proteins"/>
    <property type="match status" value="1"/>
</dbReference>
<keyword evidence="3 5" id="KW-1133">Transmembrane helix</keyword>
<dbReference type="GO" id="GO:0016020">
    <property type="term" value="C:membrane"/>
    <property type="evidence" value="ECO:0007669"/>
    <property type="project" value="UniProtKB-SubCell"/>
</dbReference>
<dbReference type="PROSITE" id="PS00237">
    <property type="entry name" value="G_PROTEIN_RECEP_F1_1"/>
    <property type="match status" value="1"/>
</dbReference>
<feature type="transmembrane region" description="Helical" evidence="5">
    <location>
        <begin position="232"/>
        <end position="252"/>
    </location>
</feature>
<comment type="subcellular location">
    <subcellularLocation>
        <location evidence="1">Membrane</location>
    </subcellularLocation>
</comment>
<dbReference type="AlphaFoldDB" id="A0A137P2A5"/>
<reference evidence="7 8" key="1">
    <citation type="journal article" date="2015" name="Genome Biol. Evol.">
        <title>Phylogenomic analyses indicate that early fungi evolved digesting cell walls of algal ancestors of land plants.</title>
        <authorList>
            <person name="Chang Y."/>
            <person name="Wang S."/>
            <person name="Sekimoto S."/>
            <person name="Aerts A.L."/>
            <person name="Choi C."/>
            <person name="Clum A."/>
            <person name="LaButti K.M."/>
            <person name="Lindquist E.A."/>
            <person name="Yee Ngan C."/>
            <person name="Ohm R.A."/>
            <person name="Salamov A.A."/>
            <person name="Grigoriev I.V."/>
            <person name="Spatafora J.W."/>
            <person name="Berbee M.L."/>
        </authorList>
    </citation>
    <scope>NUCLEOTIDE SEQUENCE [LARGE SCALE GENOMIC DNA]</scope>
    <source>
        <strain evidence="7 8">NRRL 28638</strain>
    </source>
</reference>
<dbReference type="InterPro" id="IPR017452">
    <property type="entry name" value="GPCR_Rhodpsn_7TM"/>
</dbReference>
<protein>
    <recommendedName>
        <fullName evidence="6">G-protein coupled receptors family 1 profile domain-containing protein</fullName>
    </recommendedName>
</protein>
<evidence type="ECO:0000256" key="3">
    <source>
        <dbReference type="ARBA" id="ARBA00022989"/>
    </source>
</evidence>
<evidence type="ECO:0000313" key="8">
    <source>
        <dbReference type="Proteomes" id="UP000070444"/>
    </source>
</evidence>
<feature type="transmembrane region" description="Helical" evidence="5">
    <location>
        <begin position="130"/>
        <end position="152"/>
    </location>
</feature>
<evidence type="ECO:0000256" key="4">
    <source>
        <dbReference type="ARBA" id="ARBA00023136"/>
    </source>
</evidence>
<dbReference type="SUPFAM" id="SSF81321">
    <property type="entry name" value="Family A G protein-coupled receptor-like"/>
    <property type="match status" value="1"/>
</dbReference>
<evidence type="ECO:0000256" key="5">
    <source>
        <dbReference type="SAM" id="Phobius"/>
    </source>
</evidence>
<dbReference type="PROSITE" id="PS50262">
    <property type="entry name" value="G_PROTEIN_RECEP_F1_2"/>
    <property type="match status" value="1"/>
</dbReference>
<feature type="transmembrane region" description="Helical" evidence="5">
    <location>
        <begin position="97"/>
        <end position="123"/>
    </location>
</feature>